<reference evidence="2 3" key="1">
    <citation type="submission" date="2020-03" db="EMBL/GenBank/DDBJ databases">
        <title>Dissostichus mawsoni Genome sequencing and assembly.</title>
        <authorList>
            <person name="Park H."/>
        </authorList>
    </citation>
    <scope>NUCLEOTIDE SEQUENCE [LARGE SCALE GENOMIC DNA]</scope>
    <source>
        <strain evidence="2">DM0001</strain>
        <tissue evidence="2">Muscle</tissue>
    </source>
</reference>
<organism evidence="2 3">
    <name type="scientific">Dissostichus mawsoni</name>
    <name type="common">Antarctic cod</name>
    <dbReference type="NCBI Taxonomy" id="36200"/>
    <lineage>
        <taxon>Eukaryota</taxon>
        <taxon>Metazoa</taxon>
        <taxon>Chordata</taxon>
        <taxon>Craniata</taxon>
        <taxon>Vertebrata</taxon>
        <taxon>Euteleostomi</taxon>
        <taxon>Actinopterygii</taxon>
        <taxon>Neopterygii</taxon>
        <taxon>Teleostei</taxon>
        <taxon>Neoteleostei</taxon>
        <taxon>Acanthomorphata</taxon>
        <taxon>Eupercaria</taxon>
        <taxon>Perciformes</taxon>
        <taxon>Notothenioidei</taxon>
        <taxon>Nototheniidae</taxon>
        <taxon>Dissostichus</taxon>
    </lineage>
</organism>
<comment type="caution">
    <text evidence="2">The sequence shown here is derived from an EMBL/GenBank/DDBJ whole genome shotgun (WGS) entry which is preliminary data.</text>
</comment>
<dbReference type="InterPro" id="IPR003879">
    <property type="entry name" value="Butyrophylin_SPRY"/>
</dbReference>
<dbReference type="EMBL" id="JAAKFY010000019">
    <property type="protein sequence ID" value="KAF3841784.1"/>
    <property type="molecule type" value="Genomic_DNA"/>
</dbReference>
<feature type="domain" description="B30.2/SPRY" evidence="1">
    <location>
        <begin position="1"/>
        <end position="181"/>
    </location>
</feature>
<evidence type="ECO:0000313" key="3">
    <source>
        <dbReference type="Proteomes" id="UP000518266"/>
    </source>
</evidence>
<evidence type="ECO:0000259" key="1">
    <source>
        <dbReference type="PROSITE" id="PS50188"/>
    </source>
</evidence>
<dbReference type="Proteomes" id="UP000518266">
    <property type="component" value="Unassembled WGS sequence"/>
</dbReference>
<dbReference type="SMART" id="SM00589">
    <property type="entry name" value="PRY"/>
    <property type="match status" value="1"/>
</dbReference>
<dbReference type="AlphaFoldDB" id="A0A7J5XXD6"/>
<name>A0A7J5XXD6_DISMA</name>
<proteinExistence type="predicted"/>
<evidence type="ECO:0000313" key="2">
    <source>
        <dbReference type="EMBL" id="KAF3841784.1"/>
    </source>
</evidence>
<dbReference type="PANTHER" id="PTHR24103">
    <property type="entry name" value="E3 UBIQUITIN-PROTEIN LIGASE TRIM"/>
    <property type="match status" value="1"/>
</dbReference>
<accession>A0A7J5XXD6</accession>
<dbReference type="InterPro" id="IPR043136">
    <property type="entry name" value="B30.2/SPRY_sf"/>
</dbReference>
<dbReference type="CDD" id="cd12893">
    <property type="entry name" value="SPRY_PRY_TRIM35"/>
    <property type="match status" value="1"/>
</dbReference>
<dbReference type="OrthoDB" id="9049620at2759"/>
<dbReference type="SMART" id="SM00449">
    <property type="entry name" value="SPRY"/>
    <property type="match status" value="1"/>
</dbReference>
<dbReference type="InterPro" id="IPR006574">
    <property type="entry name" value="PRY"/>
</dbReference>
<sequence>MSYMVSYFPLVLDPNTAHPELILSEDLTTVREGGRQKRPDNPERFDSFCGVLASEGFNSGTHSWEVEVGDSREWILGVLAESVPRKRDIRSGLWTLWFGEGEYSALSLPAPPSQLVFRKKLQRVRVNLDWNRGKLSFSDPDTNTHIHTFTHTFTERLFPYICTVDKHLLKILPLKVGVTQQKSESSGPPDDDPPGQWLPAALSLQLDLGDVLTEHAKKNPGVANVCLALATDVYTACRLHRKTALSILVLLQLLTAPQQGRTAILSLGVSCSSLLDDPQRQQLALQLLDSCSVSHLSVCHLSVSTCLSVTCLSVTCLSVTCLSLTCLFLTCPSLTCLPLYLSVSQDWWRVLLVVASLLSVSHLSPSLPVCLSGLVACPPGYCLSPVCLYLSPVCLSPVCLSPVCLSVTCLSVTCQSHPSVCHLSVCHLSVSHPSVCHLSVCLSPVCLTCLSLTCLSPTRLSVTCLSVTCLSLTFLSVTCLSLTCPSLTCLPLYLSVSQDWWRALEEAMLQDGGSSVDVWEDVASRCSELNRADLSRAVLSVLLEQSGTRVLSPDLEGGRLMEHVFL</sequence>
<dbReference type="Gene3D" id="2.60.120.920">
    <property type="match status" value="1"/>
</dbReference>
<gene>
    <name evidence="2" type="ORF">F7725_023735</name>
</gene>
<keyword evidence="3" id="KW-1185">Reference proteome</keyword>
<dbReference type="Pfam" id="PF00622">
    <property type="entry name" value="SPRY"/>
    <property type="match status" value="1"/>
</dbReference>
<dbReference type="PRINTS" id="PR01407">
    <property type="entry name" value="BUTYPHLNCDUF"/>
</dbReference>
<dbReference type="InterPro" id="IPR013320">
    <property type="entry name" value="ConA-like_dom_sf"/>
</dbReference>
<dbReference type="InterPro" id="IPR001870">
    <property type="entry name" value="B30.2/SPRY"/>
</dbReference>
<protein>
    <recommendedName>
        <fullName evidence="1">B30.2/SPRY domain-containing protein</fullName>
    </recommendedName>
</protein>
<dbReference type="InterPro" id="IPR050143">
    <property type="entry name" value="TRIM/RBCC"/>
</dbReference>
<dbReference type="Pfam" id="PF13765">
    <property type="entry name" value="PRY"/>
    <property type="match status" value="1"/>
</dbReference>
<dbReference type="InterPro" id="IPR003877">
    <property type="entry name" value="SPRY_dom"/>
</dbReference>
<dbReference type="PROSITE" id="PS50188">
    <property type="entry name" value="B302_SPRY"/>
    <property type="match status" value="1"/>
</dbReference>
<dbReference type="SUPFAM" id="SSF49899">
    <property type="entry name" value="Concanavalin A-like lectins/glucanases"/>
    <property type="match status" value="1"/>
</dbReference>